<keyword evidence="4" id="KW-1185">Reference proteome</keyword>
<gene>
    <name evidence="3" type="ORF">EM808_13000</name>
</gene>
<dbReference type="EMBL" id="RZTZ01000004">
    <property type="protein sequence ID" value="RVT62677.1"/>
    <property type="molecule type" value="Genomic_DNA"/>
</dbReference>
<dbReference type="SUPFAM" id="SSF56601">
    <property type="entry name" value="beta-lactamase/transpeptidase-like"/>
    <property type="match status" value="1"/>
</dbReference>
<keyword evidence="1" id="KW-1133">Transmembrane helix</keyword>
<feature type="domain" description="Beta-lactamase-related" evidence="2">
    <location>
        <begin position="42"/>
        <end position="361"/>
    </location>
</feature>
<evidence type="ECO:0000256" key="1">
    <source>
        <dbReference type="SAM" id="Phobius"/>
    </source>
</evidence>
<dbReference type="InterPro" id="IPR001466">
    <property type="entry name" value="Beta-lactam-related"/>
</dbReference>
<feature type="transmembrane region" description="Helical" evidence="1">
    <location>
        <begin position="486"/>
        <end position="511"/>
    </location>
</feature>
<dbReference type="InterPro" id="IPR050491">
    <property type="entry name" value="AmpC-like"/>
</dbReference>
<dbReference type="Pfam" id="PF00144">
    <property type="entry name" value="Beta-lactamase"/>
    <property type="match status" value="1"/>
</dbReference>
<dbReference type="GO" id="GO:0016787">
    <property type="term" value="F:hydrolase activity"/>
    <property type="evidence" value="ECO:0007669"/>
    <property type="project" value="UniProtKB-KW"/>
</dbReference>
<evidence type="ECO:0000259" key="2">
    <source>
        <dbReference type="Pfam" id="PF00144"/>
    </source>
</evidence>
<feature type="transmembrane region" description="Helical" evidence="1">
    <location>
        <begin position="567"/>
        <end position="587"/>
    </location>
</feature>
<feature type="transmembrane region" description="Helical" evidence="1">
    <location>
        <begin position="531"/>
        <end position="552"/>
    </location>
</feature>
<comment type="caution">
    <text evidence="3">The sequence shown here is derived from an EMBL/GenBank/DDBJ whole genome shotgun (WGS) entry which is preliminary data.</text>
</comment>
<evidence type="ECO:0000313" key="3">
    <source>
        <dbReference type="EMBL" id="RVT62677.1"/>
    </source>
</evidence>
<sequence>MQKIVIVFLLIVIALFVPKTLYAKELTTPSGIPLTGIEIFVDDYVSDYIGKETAGAGIIIVKNNEVIFSKGYGYGDVDKKQKINPNTSVFEWGSISKLFVWVSVMQLEEQGKIKLDEDISNYLPKGFLQNLKYEDPITMLNLMNHTAGFEERIFDLGYATDDHMKTLEEGLKMHEPNQIYRPGEVVAYSNYSTSLAAYIVQLITEQEFSDYVEEHIFQKLGISESTFYLGVKEPLTKDKVNGYELLGKGDFKPSTPFYMSMYPSGGINGTAQDLAEFARALMPQVKNSVLFKNENTLSNMLAQSYTVNRNVPGIAHGFWEYHGKSKGFTHGGNTASFSSNFHIVPEESFAVIVLTNQAGEVDLTYGLTKELVGEREINDVKITDLPDSKITEGKYITARQMESGFLNVYYKLMPLVVKSMNETDIEVSLAGQTAIYTQIYPNVYKMNKGHSMFIPTNVLYFSFEDGSVNQIHTSISDYLPMKNNTYWLAFSAILFAYCVLFFIISPFVLIITSVLNKKRKQLILKLRKWIYLLNIVGTAFIVNIMVLIIRMLSNSDRGYAEVLPQIMINYILTVIAVITIGFILFKWNTVELTKLQKCFYVLTIFSISMLIFLLLAWQFYS</sequence>
<dbReference type="Proteomes" id="UP000288024">
    <property type="component" value="Unassembled WGS sequence"/>
</dbReference>
<dbReference type="PANTHER" id="PTHR46825">
    <property type="entry name" value="D-ALANYL-D-ALANINE-CARBOXYPEPTIDASE/ENDOPEPTIDASE AMPH"/>
    <property type="match status" value="1"/>
</dbReference>
<keyword evidence="1" id="KW-0812">Transmembrane</keyword>
<dbReference type="AlphaFoldDB" id="A0A3S2X8S8"/>
<organism evidence="3 4">
    <name type="scientific">Niallia taxi</name>
    <dbReference type="NCBI Taxonomy" id="2499688"/>
    <lineage>
        <taxon>Bacteria</taxon>
        <taxon>Bacillati</taxon>
        <taxon>Bacillota</taxon>
        <taxon>Bacilli</taxon>
        <taxon>Bacillales</taxon>
        <taxon>Bacillaceae</taxon>
        <taxon>Niallia</taxon>
    </lineage>
</organism>
<name>A0A3S2X8S8_9BACI</name>
<keyword evidence="1" id="KW-0472">Membrane</keyword>
<reference evidence="3 4" key="1">
    <citation type="submission" date="2019-01" db="EMBL/GenBank/DDBJ databases">
        <title>Bacillus sp. M5HDSG1-1, whole genome shotgun sequence.</title>
        <authorList>
            <person name="Tuo L."/>
        </authorList>
    </citation>
    <scope>NUCLEOTIDE SEQUENCE [LARGE SCALE GENOMIC DNA]</scope>
    <source>
        <strain evidence="3 4">M5HDSG1-1</strain>
    </source>
</reference>
<protein>
    <submittedName>
        <fullName evidence="3">Class A beta-lactamase-related serine hydrolase</fullName>
    </submittedName>
</protein>
<evidence type="ECO:0000313" key="4">
    <source>
        <dbReference type="Proteomes" id="UP000288024"/>
    </source>
</evidence>
<keyword evidence="3" id="KW-0378">Hydrolase</keyword>
<proteinExistence type="predicted"/>
<accession>A0A3S2X8S8</accession>
<dbReference type="Gene3D" id="3.40.710.10">
    <property type="entry name" value="DD-peptidase/beta-lactamase superfamily"/>
    <property type="match status" value="1"/>
</dbReference>
<dbReference type="RefSeq" id="WP_127738628.1">
    <property type="nucleotide sequence ID" value="NZ_RZTZ01000004.1"/>
</dbReference>
<dbReference type="PANTHER" id="PTHR46825:SF9">
    <property type="entry name" value="BETA-LACTAMASE-RELATED DOMAIN-CONTAINING PROTEIN"/>
    <property type="match status" value="1"/>
</dbReference>
<feature type="transmembrane region" description="Helical" evidence="1">
    <location>
        <begin position="599"/>
        <end position="620"/>
    </location>
</feature>
<dbReference type="InterPro" id="IPR012338">
    <property type="entry name" value="Beta-lactam/transpept-like"/>
</dbReference>